<accession>A0A397QUW3</accession>
<comment type="caution">
    <text evidence="2">The sequence shown here is derived from an EMBL/GenBank/DDBJ whole genome shotgun (WGS) entry which is preliminary data.</text>
</comment>
<dbReference type="Proteomes" id="UP000266506">
    <property type="component" value="Unassembled WGS sequence"/>
</dbReference>
<gene>
    <name evidence="2" type="ORF">EI71_01841</name>
</gene>
<dbReference type="InterPro" id="IPR026906">
    <property type="entry name" value="LRR_5"/>
</dbReference>
<dbReference type="InterPro" id="IPR053139">
    <property type="entry name" value="Surface_bspA-like"/>
</dbReference>
<evidence type="ECO:0000313" key="2">
    <source>
        <dbReference type="EMBL" id="RIA64852.1"/>
    </source>
</evidence>
<dbReference type="Gene3D" id="3.80.10.10">
    <property type="entry name" value="Ribonuclease Inhibitor"/>
    <property type="match status" value="2"/>
</dbReference>
<dbReference type="Pfam" id="PF13306">
    <property type="entry name" value="LRR_5"/>
    <property type="match status" value="1"/>
</dbReference>
<dbReference type="PANTHER" id="PTHR45661">
    <property type="entry name" value="SURFACE ANTIGEN"/>
    <property type="match status" value="1"/>
</dbReference>
<dbReference type="SUPFAM" id="SSF52058">
    <property type="entry name" value="L domain-like"/>
    <property type="match status" value="1"/>
</dbReference>
<proteinExistence type="predicted"/>
<keyword evidence="3" id="KW-1185">Reference proteome</keyword>
<dbReference type="RefSeq" id="WP_162849919.1">
    <property type="nucleotide sequence ID" value="NZ_QXEV01000034.1"/>
</dbReference>
<dbReference type="PANTHER" id="PTHR45661:SF3">
    <property type="entry name" value="IG-LIKE DOMAIN-CONTAINING PROTEIN"/>
    <property type="match status" value="1"/>
</dbReference>
<dbReference type="EMBL" id="QXEV01000034">
    <property type="protein sequence ID" value="RIA64852.1"/>
    <property type="molecule type" value="Genomic_DNA"/>
</dbReference>
<dbReference type="InterPro" id="IPR032675">
    <property type="entry name" value="LRR_dom_sf"/>
</dbReference>
<sequence length="295" mass="32344">MKLKLLSSIGIALSFLSLCSCKDNNVYYEEKNGIVYILMEDNTYRVKMMNDYKTDTFVVPTTFLKKDVTAIGDQGCYKHKELKKVVLHDGINKIFKNAFWGSGLEEIDILPSVITIGDSAFYDCDSLTEITIPGSVLSLGKDLFQNCDNLVSIHLSNNLTSIPWGMFDGCTSLDYTIGSNIVTISGYAFRKTAVKNLVIPSNVKNIQDCAYKQCPNLETIVIEEGLESIGKEVFSGCSNLKSVTLPSTLMSVAPGAFYGNALTITYNGTKDKFNTLNVDLTIGSTITCTDGIITI</sequence>
<feature type="signal peptide" evidence="1">
    <location>
        <begin position="1"/>
        <end position="22"/>
    </location>
</feature>
<organism evidence="2 3">
    <name type="scientific">Anaeroplasma bactoclasticum</name>
    <dbReference type="NCBI Taxonomy" id="2088"/>
    <lineage>
        <taxon>Bacteria</taxon>
        <taxon>Bacillati</taxon>
        <taxon>Mycoplasmatota</taxon>
        <taxon>Mollicutes</taxon>
        <taxon>Anaeroplasmatales</taxon>
        <taxon>Anaeroplasmataceae</taxon>
        <taxon>Anaeroplasma</taxon>
    </lineage>
</organism>
<keyword evidence="1" id="KW-0732">Signal</keyword>
<name>A0A397QUW3_9MOLU</name>
<feature type="chain" id="PRO_5017485805" evidence="1">
    <location>
        <begin position="23"/>
        <end position="295"/>
    </location>
</feature>
<protein>
    <submittedName>
        <fullName evidence="2">Leucine rich repeat (LRR) protein</fullName>
    </submittedName>
</protein>
<dbReference type="InParanoid" id="A0A397QUW3"/>
<dbReference type="PROSITE" id="PS51257">
    <property type="entry name" value="PROKAR_LIPOPROTEIN"/>
    <property type="match status" value="1"/>
</dbReference>
<reference evidence="2 3" key="1">
    <citation type="submission" date="2018-08" db="EMBL/GenBank/DDBJ databases">
        <title>Genomic Encyclopedia of Archaeal and Bacterial Type Strains, Phase II (KMG-II): from individual species to whole genera.</title>
        <authorList>
            <person name="Goeker M."/>
        </authorList>
    </citation>
    <scope>NUCLEOTIDE SEQUENCE [LARGE SCALE GENOMIC DNA]</scope>
    <source>
        <strain evidence="2 3">ATCC 27112</strain>
    </source>
</reference>
<dbReference type="AlphaFoldDB" id="A0A397QUW3"/>
<evidence type="ECO:0000256" key="1">
    <source>
        <dbReference type="SAM" id="SignalP"/>
    </source>
</evidence>
<evidence type="ECO:0000313" key="3">
    <source>
        <dbReference type="Proteomes" id="UP000266506"/>
    </source>
</evidence>